<accession>A0AB39CGJ3</accession>
<feature type="domain" description="Multidrug resistance protein MdtA-like beta-barrel" evidence="6">
    <location>
        <begin position="218"/>
        <end position="300"/>
    </location>
</feature>
<evidence type="ECO:0000313" key="10">
    <source>
        <dbReference type="EMBL" id="XDJ79389.1"/>
    </source>
</evidence>
<name>A0AB39CGJ3_9BURK</name>
<dbReference type="AlphaFoldDB" id="A0AB39CGJ3"/>
<dbReference type="PANTHER" id="PTHR30158">
    <property type="entry name" value="ACRA/E-RELATED COMPONENT OF DRUG EFFLUX TRANSPORTER"/>
    <property type="match status" value="1"/>
</dbReference>
<dbReference type="InterPro" id="IPR058627">
    <property type="entry name" value="MdtA-like_C"/>
</dbReference>
<dbReference type="SUPFAM" id="SSF111369">
    <property type="entry name" value="HlyD-like secretion proteins"/>
    <property type="match status" value="1"/>
</dbReference>
<dbReference type="GO" id="GO:0022857">
    <property type="term" value="F:transmembrane transporter activity"/>
    <property type="evidence" value="ECO:0007669"/>
    <property type="project" value="InterPro"/>
</dbReference>
<evidence type="ECO:0000259" key="6">
    <source>
        <dbReference type="Pfam" id="PF25944"/>
    </source>
</evidence>
<evidence type="ECO:0000259" key="7">
    <source>
        <dbReference type="Pfam" id="PF25967"/>
    </source>
</evidence>
<dbReference type="RefSeq" id="WP_368639203.1">
    <property type="nucleotide sequence ID" value="NZ_CP158252.1"/>
</dbReference>
<comment type="subcellular location">
    <subcellularLocation>
        <location evidence="1">Cell envelope</location>
    </subcellularLocation>
</comment>
<evidence type="ECO:0000259" key="5">
    <source>
        <dbReference type="Pfam" id="PF25917"/>
    </source>
</evidence>
<evidence type="ECO:0000313" key="8">
    <source>
        <dbReference type="EMBL" id="XDJ41186.1"/>
    </source>
</evidence>
<dbReference type="InterPro" id="IPR058626">
    <property type="entry name" value="MdtA-like_b-barrel"/>
</dbReference>
<reference evidence="8" key="1">
    <citation type="submission" date="2024-05" db="EMBL/GenBank/DDBJ databases">
        <authorList>
            <person name="Luo Y.-C."/>
            <person name="Nicholds J."/>
            <person name="Mortimer T."/>
            <person name="Maboni G."/>
        </authorList>
    </citation>
    <scope>NUCLEOTIDE SEQUENCE</scope>
    <source>
        <strain evidence="10">141555</strain>
        <strain evidence="9">151836</strain>
        <strain evidence="8">153920</strain>
    </source>
</reference>
<dbReference type="Pfam" id="PF25876">
    <property type="entry name" value="HH_MFP_RND"/>
    <property type="match status" value="1"/>
</dbReference>
<dbReference type="PANTHER" id="PTHR30158:SF10">
    <property type="entry name" value="CATION EFFLUX PUMP"/>
    <property type="match status" value="1"/>
</dbReference>
<dbReference type="FunFam" id="2.40.420.20:FF:000001">
    <property type="entry name" value="Efflux RND transporter periplasmic adaptor subunit"/>
    <property type="match status" value="1"/>
</dbReference>
<dbReference type="GO" id="GO:0030313">
    <property type="term" value="C:cell envelope"/>
    <property type="evidence" value="ECO:0007669"/>
    <property type="project" value="UniProtKB-SubCell"/>
</dbReference>
<feature type="domain" description="Multidrug resistance protein MdtA-like alpha-helical hairpin" evidence="4">
    <location>
        <begin position="111"/>
        <end position="179"/>
    </location>
</feature>
<evidence type="ECO:0000256" key="2">
    <source>
        <dbReference type="ARBA" id="ARBA00009477"/>
    </source>
</evidence>
<dbReference type="InterPro" id="IPR006143">
    <property type="entry name" value="RND_pump_MFP"/>
</dbReference>
<feature type="domain" description="Multidrug resistance protein MdtA-like C-terminal permuted SH3" evidence="7">
    <location>
        <begin position="311"/>
        <end position="366"/>
    </location>
</feature>
<dbReference type="EMBL" id="CP158254">
    <property type="protein sequence ID" value="XDJ46359.1"/>
    <property type="molecule type" value="Genomic_DNA"/>
</dbReference>
<protein>
    <submittedName>
        <fullName evidence="8">Efflux RND transporter periplasmic adaptor subunit</fullName>
    </submittedName>
</protein>
<proteinExistence type="inferred from homology"/>
<dbReference type="GO" id="GO:0005886">
    <property type="term" value="C:plasma membrane"/>
    <property type="evidence" value="ECO:0007669"/>
    <property type="project" value="TreeGrafter"/>
</dbReference>
<evidence type="ECO:0000256" key="3">
    <source>
        <dbReference type="SAM" id="MobiDB-lite"/>
    </source>
</evidence>
<dbReference type="Pfam" id="PF25917">
    <property type="entry name" value="BSH_RND"/>
    <property type="match status" value="1"/>
</dbReference>
<dbReference type="InterPro" id="IPR058624">
    <property type="entry name" value="MdtA-like_HH"/>
</dbReference>
<dbReference type="Gene3D" id="2.40.30.170">
    <property type="match status" value="1"/>
</dbReference>
<feature type="region of interest" description="Disordered" evidence="3">
    <location>
        <begin position="370"/>
        <end position="404"/>
    </location>
</feature>
<dbReference type="NCBIfam" id="TIGR01730">
    <property type="entry name" value="RND_mfp"/>
    <property type="match status" value="1"/>
</dbReference>
<evidence type="ECO:0000256" key="1">
    <source>
        <dbReference type="ARBA" id="ARBA00004196"/>
    </source>
</evidence>
<gene>
    <name evidence="8" type="ORF">ABRY99_09500</name>
    <name evidence="9" type="ORF">ABRZ04_08350</name>
    <name evidence="10" type="ORF">ABRZ07_10855</name>
</gene>
<evidence type="ECO:0000259" key="4">
    <source>
        <dbReference type="Pfam" id="PF25876"/>
    </source>
</evidence>
<evidence type="ECO:0000313" key="9">
    <source>
        <dbReference type="EMBL" id="XDJ46359.1"/>
    </source>
</evidence>
<dbReference type="InterPro" id="IPR058625">
    <property type="entry name" value="MdtA-like_BSH"/>
</dbReference>
<sequence length="404" mass="42797">MYIFRRRHAVVIAALVLLASGFLLVRKSAGGPASSASASPPATPVDIATIELRQITDWHEYSGRLEAVDRVEIRPLVSGTLVKVHFEDGALVDRGDPLFTIDPRPYQAAVDEAQAGLAAAKAKAAYTSADLARGQKLLAGNAIARRDFEEKRNAAREAAAHVEAARAALKTAQLDLEHTRIVSPISGRVSRAEITEGNVVTANGPQPLTTVVSVAQIYATFEMDEAAFLQTAAQGEANAFQSVQVSMGLANEHGYPHRGRLASLDNQLDPLSGTMRVRALFDNPERRLRPGLYARIRLGAGRPYGAVLLEEKAIGTDQAKRFVLRVDPTNKVHYQEVTLGASRNGLRVVETGLKAGDKVVIGGIQRVRPGDTVTPAATGGDAGRLAAGEAGASAGSASSTPHQS</sequence>
<feature type="domain" description="Multidrug resistance protein MdtA-like barrel-sandwich hybrid" evidence="5">
    <location>
        <begin position="70"/>
        <end position="211"/>
    </location>
</feature>
<organism evidence="8">
    <name type="scientific">Castellaniella ginsengisoli</name>
    <dbReference type="NCBI Taxonomy" id="546114"/>
    <lineage>
        <taxon>Bacteria</taxon>
        <taxon>Pseudomonadati</taxon>
        <taxon>Pseudomonadota</taxon>
        <taxon>Betaproteobacteria</taxon>
        <taxon>Burkholderiales</taxon>
        <taxon>Alcaligenaceae</taxon>
        <taxon>Castellaniella</taxon>
    </lineage>
</organism>
<dbReference type="Pfam" id="PF25967">
    <property type="entry name" value="RND-MFP_C"/>
    <property type="match status" value="1"/>
</dbReference>
<feature type="compositionally biased region" description="Low complexity" evidence="3">
    <location>
        <begin position="383"/>
        <end position="404"/>
    </location>
</feature>
<dbReference type="EMBL" id="CP158267">
    <property type="protein sequence ID" value="XDJ79389.1"/>
    <property type="molecule type" value="Genomic_DNA"/>
</dbReference>
<dbReference type="Pfam" id="PF25944">
    <property type="entry name" value="Beta-barrel_RND"/>
    <property type="match status" value="1"/>
</dbReference>
<dbReference type="Gene3D" id="2.40.420.20">
    <property type="match status" value="1"/>
</dbReference>
<dbReference type="Gene3D" id="1.10.287.470">
    <property type="entry name" value="Helix hairpin bin"/>
    <property type="match status" value="1"/>
</dbReference>
<dbReference type="GO" id="GO:0046677">
    <property type="term" value="P:response to antibiotic"/>
    <property type="evidence" value="ECO:0007669"/>
    <property type="project" value="TreeGrafter"/>
</dbReference>
<dbReference type="Gene3D" id="2.40.50.100">
    <property type="match status" value="1"/>
</dbReference>
<dbReference type="EMBL" id="CP158252">
    <property type="protein sequence ID" value="XDJ41186.1"/>
    <property type="molecule type" value="Genomic_DNA"/>
</dbReference>
<comment type="similarity">
    <text evidence="2">Belongs to the membrane fusion protein (MFP) (TC 8.A.1) family.</text>
</comment>